<evidence type="ECO:0000313" key="3">
    <source>
        <dbReference type="Proteomes" id="UP000002498"/>
    </source>
</evidence>
<protein>
    <submittedName>
        <fullName evidence="2">DDE superfamily endonuclease, CENP-B-like protein</fullName>
    </submittedName>
</protein>
<dbReference type="RefSeq" id="XP_011411154.1">
    <property type="nucleotide sequence ID" value="XM_011412852.1"/>
</dbReference>
<organism evidence="2 3">
    <name type="scientific">Metarhizium robertsii (strain ARSEF 23 / ATCC MYA-3075)</name>
    <name type="common">Metarhizium anisopliae (strain ARSEF 23)</name>
    <dbReference type="NCBI Taxonomy" id="655844"/>
    <lineage>
        <taxon>Eukaryota</taxon>
        <taxon>Fungi</taxon>
        <taxon>Dikarya</taxon>
        <taxon>Ascomycota</taxon>
        <taxon>Pezizomycotina</taxon>
        <taxon>Sordariomycetes</taxon>
        <taxon>Hypocreomycetidae</taxon>
        <taxon>Hypocreales</taxon>
        <taxon>Clavicipitaceae</taxon>
        <taxon>Metarhizium</taxon>
    </lineage>
</organism>
<reference evidence="2 3" key="1">
    <citation type="journal article" date="2011" name="PLoS Genet.">
        <title>Genome sequencing and comparative transcriptomics of the model entomopathogenic fungi Metarhizium anisopliae and M. acridum.</title>
        <authorList>
            <person name="Gao Q."/>
            <person name="Jin K."/>
            <person name="Ying S.H."/>
            <person name="Zhang Y."/>
            <person name="Xiao G."/>
            <person name="Shang Y."/>
            <person name="Duan Z."/>
            <person name="Hu X."/>
            <person name="Xie X.Q."/>
            <person name="Zhou G."/>
            <person name="Peng G."/>
            <person name="Luo Z."/>
            <person name="Huang W."/>
            <person name="Wang B."/>
            <person name="Fang W."/>
            <person name="Wang S."/>
            <person name="Zhong Y."/>
            <person name="Ma L.J."/>
            <person name="St Leger R.J."/>
            <person name="Zhao G.P."/>
            <person name="Pei Y."/>
            <person name="Feng M.G."/>
            <person name="Xia Y."/>
            <person name="Wang C."/>
        </authorList>
    </citation>
    <scope>NUCLEOTIDE SEQUENCE [LARGE SCALE GENOMIC DNA]</scope>
    <source>
        <strain evidence="3">ARSEF 23 / ATCC MYA-3075</strain>
    </source>
</reference>
<comment type="caution">
    <text evidence="2">The sequence shown here is derived from an EMBL/GenBank/DDBJ whole genome shotgun (WGS) entry which is preliminary data.</text>
</comment>
<dbReference type="GO" id="GO:0004519">
    <property type="term" value="F:endonuclease activity"/>
    <property type="evidence" value="ECO:0007669"/>
    <property type="project" value="UniProtKB-KW"/>
</dbReference>
<gene>
    <name evidence="2" type="ORF">MAA_10906</name>
</gene>
<dbReference type="OrthoDB" id="5393606at2759"/>
<dbReference type="GeneID" id="23632355"/>
<keyword evidence="3" id="KW-1185">Reference proteome</keyword>
<accession>A0A0B2XHK5</accession>
<name>A0A0B2XHK5_METRA</name>
<dbReference type="KEGG" id="maj:MAA_10906"/>
<keyword evidence="1" id="KW-0472">Membrane</keyword>
<dbReference type="Proteomes" id="UP000002498">
    <property type="component" value="Unassembled WGS sequence"/>
</dbReference>
<dbReference type="HOGENOM" id="CLU_2320918_0_0_1"/>
<keyword evidence="1" id="KW-1133">Transmembrane helix</keyword>
<evidence type="ECO:0000256" key="1">
    <source>
        <dbReference type="SAM" id="Phobius"/>
    </source>
</evidence>
<feature type="transmembrane region" description="Helical" evidence="1">
    <location>
        <begin position="42"/>
        <end position="62"/>
    </location>
</feature>
<reference evidence="2 3" key="2">
    <citation type="journal article" date="2014" name="Proc. Natl. Acad. Sci. U.S.A.">
        <title>Trajectory and genomic determinants of fungal-pathogen speciation and host adaptation.</title>
        <authorList>
            <person name="Hu X."/>
            <person name="Xiao G."/>
            <person name="Zheng P."/>
            <person name="Shang Y."/>
            <person name="Su Y."/>
            <person name="Zhang X."/>
            <person name="Liu X."/>
            <person name="Zhan S."/>
            <person name="St Leger R.J."/>
            <person name="Wang C."/>
        </authorList>
    </citation>
    <scope>GENOME REANNOTATION</scope>
    <source>
        <strain evidence="3">ARSEF 23 / ATCC MYA-3075</strain>
    </source>
</reference>
<sequence>MSEASAAALYAMSGVLIGVSVITVTMRFYARRCQKAPLLADDWLLIPSLITFIGTCACIFYGGHIQVFGYSTHDFTPEQLKATKERSAKVFAPLTPYSK</sequence>
<evidence type="ECO:0000313" key="2">
    <source>
        <dbReference type="EMBL" id="KHO11391.1"/>
    </source>
</evidence>
<keyword evidence="1" id="KW-0812">Transmembrane</keyword>
<dbReference type="EMBL" id="ADNJ02000003">
    <property type="protein sequence ID" value="KHO11391.1"/>
    <property type="molecule type" value="Genomic_DNA"/>
</dbReference>
<feature type="transmembrane region" description="Helical" evidence="1">
    <location>
        <begin position="6"/>
        <end position="30"/>
    </location>
</feature>
<dbReference type="AlphaFoldDB" id="A0A0B2XHK5"/>
<proteinExistence type="predicted"/>